<feature type="transmembrane region" description="Helical" evidence="8">
    <location>
        <begin position="77"/>
        <end position="101"/>
    </location>
</feature>
<comment type="subcellular location">
    <subcellularLocation>
        <location evidence="1">Cell membrane</location>
        <topology evidence="1">Multi-pass membrane protein</topology>
    </subcellularLocation>
</comment>
<feature type="transmembrane region" description="Helical" evidence="8">
    <location>
        <begin position="247"/>
        <end position="274"/>
    </location>
</feature>
<keyword evidence="3" id="KW-0808">Transferase</keyword>
<evidence type="ECO:0000256" key="3">
    <source>
        <dbReference type="ARBA" id="ARBA00022679"/>
    </source>
</evidence>
<comment type="caution">
    <text evidence="9">The sequence shown here is derived from an EMBL/GenBank/DDBJ whole genome shotgun (WGS) entry which is preliminary data.</text>
</comment>
<reference evidence="10" key="1">
    <citation type="journal article" date="2019" name="Int. J. Syst. Evol. Microbiol.">
        <title>The Global Catalogue of Microorganisms (GCM) 10K type strain sequencing project: providing services to taxonomists for standard genome sequencing and annotation.</title>
        <authorList>
            <consortium name="The Broad Institute Genomics Platform"/>
            <consortium name="The Broad Institute Genome Sequencing Center for Infectious Disease"/>
            <person name="Wu L."/>
            <person name="Ma J."/>
        </authorList>
    </citation>
    <scope>NUCLEOTIDE SEQUENCE [LARGE SCALE GENOMIC DNA]</scope>
    <source>
        <strain evidence="10">JCM 31486</strain>
    </source>
</reference>
<evidence type="ECO:0000256" key="1">
    <source>
        <dbReference type="ARBA" id="ARBA00004651"/>
    </source>
</evidence>
<gene>
    <name evidence="9" type="ORF">ACFQ1S_09320</name>
</gene>
<dbReference type="PANTHER" id="PTHR31272:SF4">
    <property type="entry name" value="CYTOCHROME C-TYPE BIOGENESIS PROTEIN HI_1454-RELATED"/>
    <property type="match status" value="1"/>
</dbReference>
<keyword evidence="6 8" id="KW-0472">Membrane</keyword>
<evidence type="ECO:0000256" key="2">
    <source>
        <dbReference type="ARBA" id="ARBA00022475"/>
    </source>
</evidence>
<organism evidence="9 10">
    <name type="scientific">Kibdelosporangium lantanae</name>
    <dbReference type="NCBI Taxonomy" id="1497396"/>
    <lineage>
        <taxon>Bacteria</taxon>
        <taxon>Bacillati</taxon>
        <taxon>Actinomycetota</taxon>
        <taxon>Actinomycetes</taxon>
        <taxon>Pseudonocardiales</taxon>
        <taxon>Pseudonocardiaceae</taxon>
        <taxon>Kibdelosporangium</taxon>
    </lineage>
</organism>
<accession>A0ABW3M631</accession>
<evidence type="ECO:0000313" key="9">
    <source>
        <dbReference type="EMBL" id="MFD1045747.1"/>
    </source>
</evidence>
<feature type="transmembrane region" description="Helical" evidence="8">
    <location>
        <begin position="131"/>
        <end position="153"/>
    </location>
</feature>
<name>A0ABW3M631_9PSEU</name>
<keyword evidence="5 8" id="KW-1133">Transmembrane helix</keyword>
<evidence type="ECO:0000256" key="5">
    <source>
        <dbReference type="ARBA" id="ARBA00022989"/>
    </source>
</evidence>
<feature type="transmembrane region" description="Helical" evidence="8">
    <location>
        <begin position="165"/>
        <end position="183"/>
    </location>
</feature>
<protein>
    <submittedName>
        <fullName evidence="9">Cytochrome c biogenesis protein CcdA</fullName>
    </submittedName>
</protein>
<keyword evidence="2" id="KW-1003">Cell membrane</keyword>
<dbReference type="EMBL" id="JBHTIS010000397">
    <property type="protein sequence ID" value="MFD1045747.1"/>
    <property type="molecule type" value="Genomic_DNA"/>
</dbReference>
<dbReference type="InterPro" id="IPR051790">
    <property type="entry name" value="Cytochrome_c-biogenesis_DsbD"/>
</dbReference>
<dbReference type="Proteomes" id="UP001597045">
    <property type="component" value="Unassembled WGS sequence"/>
</dbReference>
<keyword evidence="4 8" id="KW-0812">Transmembrane</keyword>
<evidence type="ECO:0000256" key="7">
    <source>
        <dbReference type="ARBA" id="ARBA00024033"/>
    </source>
</evidence>
<dbReference type="Pfam" id="PF09594">
    <property type="entry name" value="GT87"/>
    <property type="match status" value="1"/>
</dbReference>
<proteinExistence type="inferred from homology"/>
<evidence type="ECO:0000256" key="8">
    <source>
        <dbReference type="SAM" id="Phobius"/>
    </source>
</evidence>
<dbReference type="PANTHER" id="PTHR31272">
    <property type="entry name" value="CYTOCHROME C-TYPE BIOGENESIS PROTEIN HI_1454-RELATED"/>
    <property type="match status" value="1"/>
</dbReference>
<evidence type="ECO:0000256" key="4">
    <source>
        <dbReference type="ARBA" id="ARBA00022692"/>
    </source>
</evidence>
<comment type="similarity">
    <text evidence="7">Belongs to the glycosyltransferase 87 family.</text>
</comment>
<keyword evidence="10" id="KW-1185">Reference proteome</keyword>
<sequence length="284" mass="30118">MTVVTVAELAATVIILALKVLDGLDFEVYRLGTLAWLHGDDPYGLLPATSHGVHLPFTYPPFALLAFAPTALLGARAGFLVLTAISTLLLFAVVFGFLVAVRGRDRGLVFPAFIAIGVQLVSALSDPVRSTLGYGQINIVLMALVFVGLVPVFQRDVRFHRLPRGGLVSAPILGAIFGLGWTPCVGPTLSGVLAIAATTGGSSARGILLVLLYCLGLGVPFVLIALGARWAVRATGWLRRNGRKVQVFGGVLMFAVGVLLVTGLWGEFVAWLRYAFVSDVRLPL</sequence>
<feature type="transmembrane region" description="Helical" evidence="8">
    <location>
        <begin position="203"/>
        <end position="226"/>
    </location>
</feature>
<evidence type="ECO:0000256" key="6">
    <source>
        <dbReference type="ARBA" id="ARBA00023136"/>
    </source>
</evidence>
<evidence type="ECO:0000313" key="10">
    <source>
        <dbReference type="Proteomes" id="UP001597045"/>
    </source>
</evidence>
<feature type="transmembrane region" description="Helical" evidence="8">
    <location>
        <begin position="108"/>
        <end position="125"/>
    </location>
</feature>
<dbReference type="InterPro" id="IPR018584">
    <property type="entry name" value="GT87"/>
</dbReference>